<comment type="caution">
    <text evidence="1">The sequence shown here is derived from an EMBL/GenBank/DDBJ whole genome shotgun (WGS) entry which is preliminary data.</text>
</comment>
<name>A0A4R1R7Z8_9FIRM</name>
<organism evidence="1 2">
    <name type="scientific">Allofournierella massiliensis</name>
    <dbReference type="NCBI Taxonomy" id="1650663"/>
    <lineage>
        <taxon>Bacteria</taxon>
        <taxon>Bacillati</taxon>
        <taxon>Bacillota</taxon>
        <taxon>Clostridia</taxon>
        <taxon>Eubacteriales</taxon>
        <taxon>Oscillospiraceae</taxon>
        <taxon>Allofournierella</taxon>
    </lineage>
</organism>
<sequence length="168" mass="18716">MEKNKKIDRKWMAHYIDAAEPGALEGSPSYVRLGKDLEEYSPELSANVEKTRNILGETSVMVTSYEKSGSVETYYAVAGDPLFERLQGIVDECKILDGCDTTVVEVHMWEEEDPETGFPAVKDQATIEVSSYGGDANGYQIPFNIHYKGVPVKGHFKPDTKAFTPDEE</sequence>
<reference evidence="1 2" key="1">
    <citation type="submission" date="2019-03" db="EMBL/GenBank/DDBJ databases">
        <title>Genomic Encyclopedia of Type Strains, Phase IV (KMG-IV): sequencing the most valuable type-strain genomes for metagenomic binning, comparative biology and taxonomic classification.</title>
        <authorList>
            <person name="Goeker M."/>
        </authorList>
    </citation>
    <scope>NUCLEOTIDE SEQUENCE [LARGE SCALE GENOMIC DNA]</scope>
    <source>
        <strain evidence="1 2">DSM 100451</strain>
    </source>
</reference>
<dbReference type="STRING" id="1650663.GCA_001486665_01819"/>
<dbReference type="Proteomes" id="UP000295184">
    <property type="component" value="Unassembled WGS sequence"/>
</dbReference>
<dbReference type="AlphaFoldDB" id="A0A4R1R7Z8"/>
<evidence type="ECO:0000313" key="1">
    <source>
        <dbReference type="EMBL" id="TCL61756.1"/>
    </source>
</evidence>
<dbReference type="OrthoDB" id="1654418at2"/>
<accession>A0A4R1R7Z8</accession>
<dbReference type="EMBL" id="SLUM01000001">
    <property type="protein sequence ID" value="TCL61756.1"/>
    <property type="molecule type" value="Genomic_DNA"/>
</dbReference>
<gene>
    <name evidence="1" type="ORF">EDD77_101212</name>
</gene>
<proteinExistence type="predicted"/>
<dbReference type="RefSeq" id="WP_058964219.1">
    <property type="nucleotide sequence ID" value="NZ_CABKVM010000016.1"/>
</dbReference>
<protein>
    <submittedName>
        <fullName evidence="1">Uncharacterized protein</fullName>
    </submittedName>
</protein>
<dbReference type="GeneID" id="97379909"/>
<evidence type="ECO:0000313" key="2">
    <source>
        <dbReference type="Proteomes" id="UP000295184"/>
    </source>
</evidence>